<dbReference type="EMBL" id="JAACNO010002359">
    <property type="protein sequence ID" value="KAF4133692.1"/>
    <property type="molecule type" value="Genomic_DNA"/>
</dbReference>
<sequence length="60" mass="7015">MSLLPCCHVLYLRLHNGNEYIIPPLSFYASRWMLRNPINDLTDGEVEGGGFFKRTRKRMS</sequence>
<proteinExistence type="predicted"/>
<dbReference type="AlphaFoldDB" id="A0A8S9U1T2"/>
<accession>A0A8S9U1T2</accession>
<comment type="caution">
    <text evidence="1">The sequence shown here is derived from an EMBL/GenBank/DDBJ whole genome shotgun (WGS) entry which is preliminary data.</text>
</comment>
<evidence type="ECO:0000313" key="1">
    <source>
        <dbReference type="EMBL" id="KAF4133692.1"/>
    </source>
</evidence>
<dbReference type="Proteomes" id="UP000704712">
    <property type="component" value="Unassembled WGS sequence"/>
</dbReference>
<name>A0A8S9U1T2_PHYIN</name>
<gene>
    <name evidence="1" type="ORF">GN958_ATG17029</name>
</gene>
<organism evidence="1 2">
    <name type="scientific">Phytophthora infestans</name>
    <name type="common">Potato late blight agent</name>
    <name type="synonym">Botrytis infestans</name>
    <dbReference type="NCBI Taxonomy" id="4787"/>
    <lineage>
        <taxon>Eukaryota</taxon>
        <taxon>Sar</taxon>
        <taxon>Stramenopiles</taxon>
        <taxon>Oomycota</taxon>
        <taxon>Peronosporomycetes</taxon>
        <taxon>Peronosporales</taxon>
        <taxon>Peronosporaceae</taxon>
        <taxon>Phytophthora</taxon>
    </lineage>
</organism>
<protein>
    <submittedName>
        <fullName evidence="1">Uncharacterized protein</fullName>
    </submittedName>
</protein>
<evidence type="ECO:0000313" key="2">
    <source>
        <dbReference type="Proteomes" id="UP000704712"/>
    </source>
</evidence>
<reference evidence="1" key="1">
    <citation type="submission" date="2020-03" db="EMBL/GenBank/DDBJ databases">
        <title>Hybrid Assembly of Korean Phytophthora infestans isolates.</title>
        <authorList>
            <person name="Prokchorchik M."/>
            <person name="Lee Y."/>
            <person name="Seo J."/>
            <person name="Cho J.-H."/>
            <person name="Park Y.-E."/>
            <person name="Jang D.-C."/>
            <person name="Im J.-S."/>
            <person name="Choi J.-G."/>
            <person name="Park H.-J."/>
            <person name="Lee G.-B."/>
            <person name="Lee Y.-G."/>
            <person name="Hong S.-Y."/>
            <person name="Cho K."/>
            <person name="Sohn K.H."/>
        </authorList>
    </citation>
    <scope>NUCLEOTIDE SEQUENCE</scope>
    <source>
        <strain evidence="1">KR_2_A2</strain>
    </source>
</reference>